<protein>
    <submittedName>
        <fullName evidence="2">DUF3794 domain-containing protein</fullName>
    </submittedName>
</protein>
<dbReference type="Proteomes" id="UP000824165">
    <property type="component" value="Unassembled WGS sequence"/>
</dbReference>
<comment type="caution">
    <text evidence="2">The sequence shown here is derived from an EMBL/GenBank/DDBJ whole genome shotgun (WGS) entry which is preliminary data.</text>
</comment>
<dbReference type="EMBL" id="DVLU01000016">
    <property type="protein sequence ID" value="HIT84637.1"/>
    <property type="molecule type" value="Genomic_DNA"/>
</dbReference>
<evidence type="ECO:0000259" key="1">
    <source>
        <dbReference type="PROSITE" id="PS51782"/>
    </source>
</evidence>
<dbReference type="Pfam" id="PF01476">
    <property type="entry name" value="LysM"/>
    <property type="match status" value="1"/>
</dbReference>
<dbReference type="Pfam" id="PF12673">
    <property type="entry name" value="SipL"/>
    <property type="match status" value="3"/>
</dbReference>
<organism evidence="2 3">
    <name type="scientific">Candidatus Ornithomonoglobus intestinigallinarum</name>
    <dbReference type="NCBI Taxonomy" id="2840894"/>
    <lineage>
        <taxon>Bacteria</taxon>
        <taxon>Bacillati</taxon>
        <taxon>Bacillota</taxon>
        <taxon>Clostridia</taxon>
        <taxon>Candidatus Ornithomonoglobus</taxon>
    </lineage>
</organism>
<dbReference type="CDD" id="cd00118">
    <property type="entry name" value="LysM"/>
    <property type="match status" value="1"/>
</dbReference>
<dbReference type="InterPro" id="IPR024300">
    <property type="entry name" value="SipL_SPOCS_dom"/>
</dbReference>
<sequence>MEMLKENIRLNTAVAAAATQRLVEGDVIVPDTKPDILKVLQVDAVSCITDKEVSDGLLRLCGRVDFKILYIPDSERRCVKSIGASFDFEEEIANKDIIASDTAMTECSVERAEFSLLNSRKLRLKAAVSFDYEIIRVTPVDIAVDIEYDASDAGEKTCPAPEIKRRTVTLKNSTGMGEFVFPVRGRAALRSGQSSFGEILKADYSVTDTEYKAMAGRVAAKGTVTVCILYTDADGETDHCECELPFTEVWDIEEMTEDSVCDIGYRLEEGGVTIEEDVDGDLREAAVSVTVTAQLKAAETLELDMIEDCYIPYKETRLETEHAEITECAASPAMQNTIRESIELPEGAPEIASVYNVIAKPHITKVGREGRKLLCEGRLETCVLYISESAESPVCSIKKNIPFSYALECSGGDVNSEPKLKAEIKHIGYSLNSAGEAELRCILAINAELERRQTIELITDVQQCGEAAGRESRIVVYFVRGGDTLWDIAKHYGVPCGAIIEFNELDDDTLKTGMRLLIPGK</sequence>
<dbReference type="InterPro" id="IPR036779">
    <property type="entry name" value="LysM_dom_sf"/>
</dbReference>
<dbReference type="AlphaFoldDB" id="A0A9D1H140"/>
<evidence type="ECO:0000313" key="3">
    <source>
        <dbReference type="Proteomes" id="UP000824165"/>
    </source>
</evidence>
<dbReference type="PROSITE" id="PS51782">
    <property type="entry name" value="LYSM"/>
    <property type="match status" value="1"/>
</dbReference>
<accession>A0A9D1H140</accession>
<reference evidence="2" key="1">
    <citation type="submission" date="2020-10" db="EMBL/GenBank/DDBJ databases">
        <authorList>
            <person name="Gilroy R."/>
        </authorList>
    </citation>
    <scope>NUCLEOTIDE SEQUENCE</scope>
    <source>
        <strain evidence="2">CHK181-108</strain>
    </source>
</reference>
<dbReference type="SUPFAM" id="SSF54106">
    <property type="entry name" value="LysM domain"/>
    <property type="match status" value="1"/>
</dbReference>
<reference evidence="2" key="2">
    <citation type="journal article" date="2021" name="PeerJ">
        <title>Extensive microbial diversity within the chicken gut microbiome revealed by metagenomics and culture.</title>
        <authorList>
            <person name="Gilroy R."/>
            <person name="Ravi A."/>
            <person name="Getino M."/>
            <person name="Pursley I."/>
            <person name="Horton D.L."/>
            <person name="Alikhan N.F."/>
            <person name="Baker D."/>
            <person name="Gharbi K."/>
            <person name="Hall N."/>
            <person name="Watson M."/>
            <person name="Adriaenssens E.M."/>
            <person name="Foster-Nyarko E."/>
            <person name="Jarju S."/>
            <person name="Secka A."/>
            <person name="Antonio M."/>
            <person name="Oren A."/>
            <person name="Chaudhuri R.R."/>
            <person name="La Ragione R."/>
            <person name="Hildebrand F."/>
            <person name="Pallen M.J."/>
        </authorList>
    </citation>
    <scope>NUCLEOTIDE SEQUENCE</scope>
    <source>
        <strain evidence="2">CHK181-108</strain>
    </source>
</reference>
<evidence type="ECO:0000313" key="2">
    <source>
        <dbReference type="EMBL" id="HIT84637.1"/>
    </source>
</evidence>
<name>A0A9D1H140_9FIRM</name>
<feature type="domain" description="LysM" evidence="1">
    <location>
        <begin position="475"/>
        <end position="518"/>
    </location>
</feature>
<gene>
    <name evidence="2" type="ORF">IAA60_01900</name>
</gene>
<dbReference type="SMART" id="SM00257">
    <property type="entry name" value="LysM"/>
    <property type="match status" value="1"/>
</dbReference>
<proteinExistence type="predicted"/>
<dbReference type="Gene3D" id="3.10.350.10">
    <property type="entry name" value="LysM domain"/>
    <property type="match status" value="1"/>
</dbReference>
<dbReference type="InterPro" id="IPR018392">
    <property type="entry name" value="LysM"/>
</dbReference>